<evidence type="ECO:0000256" key="4">
    <source>
        <dbReference type="PROSITE-ProRule" id="PRU01052"/>
    </source>
</evidence>
<keyword evidence="2" id="KW-0378">Hydrolase</keyword>
<dbReference type="RefSeq" id="XP_020912347.1">
    <property type="nucleotide sequence ID" value="XM_021056688.2"/>
</dbReference>
<evidence type="ECO:0000256" key="2">
    <source>
        <dbReference type="ARBA" id="ARBA00022801"/>
    </source>
</evidence>
<dbReference type="SUPFAM" id="SSF52540">
    <property type="entry name" value="P-loop containing nucleoside triphosphate hydrolases"/>
    <property type="match status" value="1"/>
</dbReference>
<keyword evidence="7" id="KW-1185">Reference proteome</keyword>
<accession>A0A913Y0Y9</accession>
<dbReference type="InterPro" id="IPR030386">
    <property type="entry name" value="G_GB1_RHD3_dom"/>
</dbReference>
<evidence type="ECO:0000313" key="7">
    <source>
        <dbReference type="Proteomes" id="UP000887567"/>
    </source>
</evidence>
<keyword evidence="1" id="KW-0547">Nucleotide-binding</keyword>
<protein>
    <recommendedName>
        <fullName evidence="5">GB1/RHD3-type G domain-containing protein</fullName>
    </recommendedName>
</protein>
<dbReference type="PANTHER" id="PTHR10751">
    <property type="entry name" value="GUANYLATE BINDING PROTEIN"/>
    <property type="match status" value="1"/>
</dbReference>
<evidence type="ECO:0000256" key="3">
    <source>
        <dbReference type="ARBA" id="ARBA00023134"/>
    </source>
</evidence>
<dbReference type="PROSITE" id="PS51715">
    <property type="entry name" value="G_GB1_RHD3"/>
    <property type="match status" value="1"/>
</dbReference>
<dbReference type="OrthoDB" id="5958801at2759"/>
<dbReference type="InterPro" id="IPR036543">
    <property type="entry name" value="Guanylate-bd_C_sf"/>
</dbReference>
<dbReference type="InterPro" id="IPR027417">
    <property type="entry name" value="P-loop_NTPase"/>
</dbReference>
<dbReference type="GeneID" id="110250090"/>
<dbReference type="EnsemblMetazoa" id="XM_021056688.2">
    <property type="protein sequence ID" value="XP_020912347.1"/>
    <property type="gene ID" value="LOC110250090"/>
</dbReference>
<evidence type="ECO:0000256" key="1">
    <source>
        <dbReference type="ARBA" id="ARBA00022741"/>
    </source>
</evidence>
<reference evidence="6" key="1">
    <citation type="submission" date="2022-11" db="UniProtKB">
        <authorList>
            <consortium name="EnsemblMetazoa"/>
        </authorList>
    </citation>
    <scope>IDENTIFICATION</scope>
</reference>
<name>A0A913Y0Y9_EXADI</name>
<dbReference type="Gene3D" id="1.20.1000.10">
    <property type="entry name" value="Guanylate-binding protein, C-terminal domain"/>
    <property type="match status" value="1"/>
</dbReference>
<dbReference type="Pfam" id="PF02841">
    <property type="entry name" value="GBP_C"/>
    <property type="match status" value="1"/>
</dbReference>
<dbReference type="KEGG" id="epa:110250090"/>
<organism evidence="6 7">
    <name type="scientific">Exaiptasia diaphana</name>
    <name type="common">Tropical sea anemone</name>
    <name type="synonym">Aiptasia pulchella</name>
    <dbReference type="NCBI Taxonomy" id="2652724"/>
    <lineage>
        <taxon>Eukaryota</taxon>
        <taxon>Metazoa</taxon>
        <taxon>Cnidaria</taxon>
        <taxon>Anthozoa</taxon>
        <taxon>Hexacorallia</taxon>
        <taxon>Actiniaria</taxon>
        <taxon>Aiptasiidae</taxon>
        <taxon>Exaiptasia</taxon>
    </lineage>
</organism>
<dbReference type="InterPro" id="IPR003191">
    <property type="entry name" value="Guanylate-bd/ATL_C"/>
</dbReference>
<dbReference type="AlphaFoldDB" id="A0A913Y0Y9"/>
<keyword evidence="3" id="KW-0342">GTP-binding</keyword>
<sequence>MKPETMGIWMWILPEKIRDKNGREITIILLDSEGIDSVESEASSDHRIFTLSCLLSSILLYNSVGVPKMKDLNDLECVTHLSQRIQLKAGTRNKDEAHYASKVLPFFIWLLRDVTLAIPNGHASFKDYLLSEVLNKDNRNQTESARKAAENILGYFPDFDALAFPPPSCKPSVVQNLSDPNVRDRINPLFLSTIEEFRTQFLFPSLCPKRSSNEGEWVTGEGLAALVQLFVQALNIPGNVPNFQNTWDIFVETTCGEAVKESIEMYKVEMASRVKNKIPCDADMLRLANEEVMQKCVQNFLTKTASLSTNSIKEFQEDLEVFT</sequence>
<comment type="similarity">
    <text evidence="4">Belongs to the TRAFAC class dynamin-like GTPase superfamily. GB1/RHD3 GTPase family.</text>
</comment>
<dbReference type="GO" id="GO:0005525">
    <property type="term" value="F:GTP binding"/>
    <property type="evidence" value="ECO:0007669"/>
    <property type="project" value="UniProtKB-KW"/>
</dbReference>
<dbReference type="InterPro" id="IPR015894">
    <property type="entry name" value="Guanylate-bd_N"/>
</dbReference>
<dbReference type="GO" id="GO:0003924">
    <property type="term" value="F:GTPase activity"/>
    <property type="evidence" value="ECO:0007669"/>
    <property type="project" value="InterPro"/>
</dbReference>
<dbReference type="Proteomes" id="UP000887567">
    <property type="component" value="Unplaced"/>
</dbReference>
<evidence type="ECO:0000313" key="6">
    <source>
        <dbReference type="EnsemblMetazoa" id="XP_020912347.1"/>
    </source>
</evidence>
<proteinExistence type="inferred from homology"/>
<dbReference type="Gene3D" id="3.40.50.300">
    <property type="entry name" value="P-loop containing nucleotide triphosphate hydrolases"/>
    <property type="match status" value="1"/>
</dbReference>
<evidence type="ECO:0000259" key="5">
    <source>
        <dbReference type="PROSITE" id="PS51715"/>
    </source>
</evidence>
<dbReference type="Pfam" id="PF02263">
    <property type="entry name" value="GBP"/>
    <property type="match status" value="1"/>
</dbReference>
<dbReference type="SUPFAM" id="SSF48340">
    <property type="entry name" value="Interferon-induced guanylate-binding protein 1 (GBP1), C-terminal domain"/>
    <property type="match status" value="1"/>
</dbReference>
<feature type="domain" description="GB1/RHD3-type G" evidence="5">
    <location>
        <begin position="1"/>
        <end position="116"/>
    </location>
</feature>